<keyword evidence="3" id="KW-1185">Reference proteome</keyword>
<gene>
    <name evidence="2" type="ORF">PENSOL_c055G06814</name>
</gene>
<sequence length="180" mass="20004">MPADMPEDADTACDILSFHILIYSLGDRMFIHGLKALSKENVEKELAKRLDARTFPHAIYEIYSSTPASDRAPRDLVVRITMDNLISLRAGAKKMDSTEAGTGEESGPAAFPDSLYLADLRIARQMKPMRPGLLTPSTLTRRDINQSPRPTIAESSPQKAPDFPYKRVLIVANRKTNYAV</sequence>
<proteinExistence type="predicted"/>
<dbReference type="Proteomes" id="UP000191612">
    <property type="component" value="Unassembled WGS sequence"/>
</dbReference>
<evidence type="ECO:0000313" key="2">
    <source>
        <dbReference type="EMBL" id="OQD91325.1"/>
    </source>
</evidence>
<dbReference type="EMBL" id="MDYO01000055">
    <property type="protein sequence ID" value="OQD91325.1"/>
    <property type="molecule type" value="Genomic_DNA"/>
</dbReference>
<accession>A0A1V6QQ49</accession>
<reference evidence="3" key="1">
    <citation type="journal article" date="2017" name="Nat. Microbiol.">
        <title>Global analysis of biosynthetic gene clusters reveals vast potential of secondary metabolite production in Penicillium species.</title>
        <authorList>
            <person name="Nielsen J.C."/>
            <person name="Grijseels S."/>
            <person name="Prigent S."/>
            <person name="Ji B."/>
            <person name="Dainat J."/>
            <person name="Nielsen K.F."/>
            <person name="Frisvad J.C."/>
            <person name="Workman M."/>
            <person name="Nielsen J."/>
        </authorList>
    </citation>
    <scope>NUCLEOTIDE SEQUENCE [LARGE SCALE GENOMIC DNA]</scope>
    <source>
        <strain evidence="3">IBT 29525</strain>
    </source>
</reference>
<feature type="compositionally biased region" description="Polar residues" evidence="1">
    <location>
        <begin position="135"/>
        <end position="158"/>
    </location>
</feature>
<name>A0A1V6QQ49_9EURO</name>
<feature type="region of interest" description="Disordered" evidence="1">
    <location>
        <begin position="131"/>
        <end position="160"/>
    </location>
</feature>
<protein>
    <submittedName>
        <fullName evidence="2">Uncharacterized protein</fullName>
    </submittedName>
</protein>
<dbReference type="AlphaFoldDB" id="A0A1V6QQ49"/>
<organism evidence="2 3">
    <name type="scientific">Penicillium solitum</name>
    <dbReference type="NCBI Taxonomy" id="60172"/>
    <lineage>
        <taxon>Eukaryota</taxon>
        <taxon>Fungi</taxon>
        <taxon>Dikarya</taxon>
        <taxon>Ascomycota</taxon>
        <taxon>Pezizomycotina</taxon>
        <taxon>Eurotiomycetes</taxon>
        <taxon>Eurotiomycetidae</taxon>
        <taxon>Eurotiales</taxon>
        <taxon>Aspergillaceae</taxon>
        <taxon>Penicillium</taxon>
    </lineage>
</organism>
<evidence type="ECO:0000313" key="3">
    <source>
        <dbReference type="Proteomes" id="UP000191612"/>
    </source>
</evidence>
<comment type="caution">
    <text evidence="2">The sequence shown here is derived from an EMBL/GenBank/DDBJ whole genome shotgun (WGS) entry which is preliminary data.</text>
</comment>
<evidence type="ECO:0000256" key="1">
    <source>
        <dbReference type="SAM" id="MobiDB-lite"/>
    </source>
</evidence>
<dbReference type="STRING" id="60172.A0A1V6QQ49"/>